<proteinExistence type="inferred from homology"/>
<evidence type="ECO:0000256" key="9">
    <source>
        <dbReference type="SAM" id="Phobius"/>
    </source>
</evidence>
<dbReference type="Gene3D" id="1.20.58.340">
    <property type="entry name" value="Magnesium transport protein CorA, transmembrane region"/>
    <property type="match status" value="2"/>
</dbReference>
<evidence type="ECO:0000256" key="7">
    <source>
        <dbReference type="ARBA" id="ARBA00023136"/>
    </source>
</evidence>
<protein>
    <recommendedName>
        <fullName evidence="12">Magnesium transporter</fullName>
    </recommendedName>
</protein>
<feature type="transmembrane region" description="Helical" evidence="9">
    <location>
        <begin position="455"/>
        <end position="476"/>
    </location>
</feature>
<evidence type="ECO:0000313" key="11">
    <source>
        <dbReference type="Proteomes" id="UP001222325"/>
    </source>
</evidence>
<sequence length="534" mass="60234">MPREKSFRDPLHPRTRFRHVVRKVMALHRGTAVLARRGAGAEPGVDPRRVEADVELGGIRQRCAIEIVDYSAVRCTFRRMPNREFVTLMNDPEASAREPWVKVRWINIGGMSWDVIKAVSIKHELHPLALDDVFHAHARARSKADYYPGHLFLRVLCHELGEVEEAPAFAVVLDGVSKGLPPSELSVTDGTDSAATLRDLLHKPHPALHTSFHGEPHDEKVDATDERRTHDAAVRVLSGKERVSVTVSPMFIFLCRDGTVISIRSTPNLDMSTPIANRLRQTHTGLRTSADASLLVQSLLSLLVDEAHEVIDAYKDKIMKFKNMMIVKPSIDMVLNLHVLSADLIRHRRTLAPITTVVEALRRYDKDRVAALLDLSAPGTKIVGFMSFKTITYLVRFSFVYLNYNQACGCPQADVDEHMEHVLSQLDVIAADGQNLVDYTFNMISYEMNEVMRRLTLVTIIFLPLTLLAGYFGMNFTQMWSVQGHSDWFFWAVALPIMAVVVPLFVGPDILRSVQYMKKRLLVKKVVVKSFRTG</sequence>
<dbReference type="Proteomes" id="UP001222325">
    <property type="component" value="Unassembled WGS sequence"/>
</dbReference>
<dbReference type="Pfam" id="PF01544">
    <property type="entry name" value="CorA"/>
    <property type="match status" value="2"/>
</dbReference>
<dbReference type="InterPro" id="IPR045861">
    <property type="entry name" value="CorA_cytoplasmic_dom"/>
</dbReference>
<dbReference type="Gene3D" id="3.30.460.20">
    <property type="entry name" value="CorA soluble domain-like"/>
    <property type="match status" value="1"/>
</dbReference>
<dbReference type="GO" id="GO:0015087">
    <property type="term" value="F:cobalt ion transmembrane transporter activity"/>
    <property type="evidence" value="ECO:0007669"/>
    <property type="project" value="TreeGrafter"/>
</dbReference>
<evidence type="ECO:0000256" key="1">
    <source>
        <dbReference type="ARBA" id="ARBA00004651"/>
    </source>
</evidence>
<comment type="similarity">
    <text evidence="2">Belongs to the CorA metal ion transporter (MIT) (TC 1.A.35) family.</text>
</comment>
<evidence type="ECO:0000256" key="5">
    <source>
        <dbReference type="ARBA" id="ARBA00022692"/>
    </source>
</evidence>
<feature type="compositionally biased region" description="Basic and acidic residues" evidence="8">
    <location>
        <begin position="212"/>
        <end position="227"/>
    </location>
</feature>
<feature type="transmembrane region" description="Helical" evidence="9">
    <location>
        <begin position="488"/>
        <end position="511"/>
    </location>
</feature>
<dbReference type="GO" id="GO:0015095">
    <property type="term" value="F:magnesium ion transmembrane transporter activity"/>
    <property type="evidence" value="ECO:0007669"/>
    <property type="project" value="TreeGrafter"/>
</dbReference>
<dbReference type="InterPro" id="IPR045863">
    <property type="entry name" value="CorA_TM1_TM2"/>
</dbReference>
<gene>
    <name evidence="10" type="ORF">B0H15DRAFT_809799</name>
</gene>
<dbReference type="AlphaFoldDB" id="A0AAD6XWS3"/>
<accession>A0AAD6XWS3</accession>
<evidence type="ECO:0000256" key="8">
    <source>
        <dbReference type="SAM" id="MobiDB-lite"/>
    </source>
</evidence>
<keyword evidence="4" id="KW-1003">Cell membrane</keyword>
<dbReference type="PANTHER" id="PTHR46494:SF1">
    <property type="entry name" value="CORA FAMILY METAL ION TRANSPORTER (EUROFUNG)"/>
    <property type="match status" value="1"/>
</dbReference>
<evidence type="ECO:0000313" key="10">
    <source>
        <dbReference type="EMBL" id="KAJ7104383.1"/>
    </source>
</evidence>
<evidence type="ECO:0000256" key="3">
    <source>
        <dbReference type="ARBA" id="ARBA00022448"/>
    </source>
</evidence>
<dbReference type="InterPro" id="IPR002523">
    <property type="entry name" value="MgTranspt_CorA/ZnTranspt_ZntB"/>
</dbReference>
<dbReference type="GO" id="GO:0005886">
    <property type="term" value="C:plasma membrane"/>
    <property type="evidence" value="ECO:0007669"/>
    <property type="project" value="UniProtKB-SubCell"/>
</dbReference>
<dbReference type="PANTHER" id="PTHR46494">
    <property type="entry name" value="CORA FAMILY METAL ION TRANSPORTER (EUROFUNG)"/>
    <property type="match status" value="1"/>
</dbReference>
<keyword evidence="5 9" id="KW-0812">Transmembrane</keyword>
<keyword evidence="3" id="KW-0813">Transport</keyword>
<reference evidence="10" key="1">
    <citation type="submission" date="2023-03" db="EMBL/GenBank/DDBJ databases">
        <title>Massive genome expansion in bonnet fungi (Mycena s.s.) driven by repeated elements and novel gene families across ecological guilds.</title>
        <authorList>
            <consortium name="Lawrence Berkeley National Laboratory"/>
            <person name="Harder C.B."/>
            <person name="Miyauchi S."/>
            <person name="Viragh M."/>
            <person name="Kuo A."/>
            <person name="Thoen E."/>
            <person name="Andreopoulos B."/>
            <person name="Lu D."/>
            <person name="Skrede I."/>
            <person name="Drula E."/>
            <person name="Henrissat B."/>
            <person name="Morin E."/>
            <person name="Kohler A."/>
            <person name="Barry K."/>
            <person name="LaButti K."/>
            <person name="Morin E."/>
            <person name="Salamov A."/>
            <person name="Lipzen A."/>
            <person name="Mereny Z."/>
            <person name="Hegedus B."/>
            <person name="Baldrian P."/>
            <person name="Stursova M."/>
            <person name="Weitz H."/>
            <person name="Taylor A."/>
            <person name="Grigoriev I.V."/>
            <person name="Nagy L.G."/>
            <person name="Martin F."/>
            <person name="Kauserud H."/>
        </authorList>
    </citation>
    <scope>NUCLEOTIDE SEQUENCE</scope>
    <source>
        <strain evidence="10">CBHHK173m</strain>
    </source>
</reference>
<feature type="region of interest" description="Disordered" evidence="8">
    <location>
        <begin position="208"/>
        <end position="227"/>
    </location>
</feature>
<keyword evidence="7 9" id="KW-0472">Membrane</keyword>
<evidence type="ECO:0008006" key="12">
    <source>
        <dbReference type="Google" id="ProtNLM"/>
    </source>
</evidence>
<keyword evidence="11" id="KW-1185">Reference proteome</keyword>
<evidence type="ECO:0000256" key="2">
    <source>
        <dbReference type="ARBA" id="ARBA00009765"/>
    </source>
</evidence>
<dbReference type="GO" id="GO:0000287">
    <property type="term" value="F:magnesium ion binding"/>
    <property type="evidence" value="ECO:0007669"/>
    <property type="project" value="TreeGrafter"/>
</dbReference>
<comment type="caution">
    <text evidence="10">The sequence shown here is derived from an EMBL/GenBank/DDBJ whole genome shotgun (WGS) entry which is preliminary data.</text>
</comment>
<keyword evidence="6 9" id="KW-1133">Transmembrane helix</keyword>
<dbReference type="GO" id="GO:0050897">
    <property type="term" value="F:cobalt ion binding"/>
    <property type="evidence" value="ECO:0007669"/>
    <property type="project" value="TreeGrafter"/>
</dbReference>
<comment type="subcellular location">
    <subcellularLocation>
        <location evidence="1">Cell membrane</location>
        <topology evidence="1">Multi-pass membrane protein</topology>
    </subcellularLocation>
</comment>
<name>A0AAD6XWS3_9AGAR</name>
<evidence type="ECO:0000256" key="6">
    <source>
        <dbReference type="ARBA" id="ARBA00022989"/>
    </source>
</evidence>
<dbReference type="SUPFAM" id="SSF143865">
    <property type="entry name" value="CorA soluble domain-like"/>
    <property type="match status" value="1"/>
</dbReference>
<dbReference type="EMBL" id="JARJCN010000001">
    <property type="protein sequence ID" value="KAJ7104383.1"/>
    <property type="molecule type" value="Genomic_DNA"/>
</dbReference>
<evidence type="ECO:0000256" key="4">
    <source>
        <dbReference type="ARBA" id="ARBA00022475"/>
    </source>
</evidence>
<organism evidence="10 11">
    <name type="scientific">Mycena belliarum</name>
    <dbReference type="NCBI Taxonomy" id="1033014"/>
    <lineage>
        <taxon>Eukaryota</taxon>
        <taxon>Fungi</taxon>
        <taxon>Dikarya</taxon>
        <taxon>Basidiomycota</taxon>
        <taxon>Agaricomycotina</taxon>
        <taxon>Agaricomycetes</taxon>
        <taxon>Agaricomycetidae</taxon>
        <taxon>Agaricales</taxon>
        <taxon>Marasmiineae</taxon>
        <taxon>Mycenaceae</taxon>
        <taxon>Mycena</taxon>
    </lineage>
</organism>
<dbReference type="SUPFAM" id="SSF144083">
    <property type="entry name" value="Magnesium transport protein CorA, transmembrane region"/>
    <property type="match status" value="1"/>
</dbReference>